<dbReference type="PANTHER" id="PTHR35603">
    <property type="match status" value="1"/>
</dbReference>
<dbReference type="InterPro" id="IPR008816">
    <property type="entry name" value="Gly_zipper_2TM_dom"/>
</dbReference>
<name>A0A2G8TCD7_9BURK</name>
<feature type="domain" description="Glycine zipper 2TM" evidence="4">
    <location>
        <begin position="268"/>
        <end position="308"/>
    </location>
</feature>
<keyword evidence="3" id="KW-0732">Signal</keyword>
<dbReference type="AlphaFoldDB" id="A0A2G8TCD7"/>
<organism evidence="5 6">
    <name type="scientific">Massilia eurypsychrophila</name>
    <dbReference type="NCBI Taxonomy" id="1485217"/>
    <lineage>
        <taxon>Bacteria</taxon>
        <taxon>Pseudomonadati</taxon>
        <taxon>Pseudomonadota</taxon>
        <taxon>Betaproteobacteria</taxon>
        <taxon>Burkholderiales</taxon>
        <taxon>Oxalobacteraceae</taxon>
        <taxon>Telluria group</taxon>
        <taxon>Massilia</taxon>
    </lineage>
</organism>
<keyword evidence="6" id="KW-1185">Reference proteome</keyword>
<dbReference type="InterPro" id="IPR051407">
    <property type="entry name" value="Bact_OM_lipoprot/Surf_antigen"/>
</dbReference>
<gene>
    <name evidence="5" type="ORF">CR105_18105</name>
</gene>
<accession>A0A2G8TCD7</accession>
<dbReference type="Proteomes" id="UP000230390">
    <property type="component" value="Unassembled WGS sequence"/>
</dbReference>
<evidence type="ECO:0000313" key="6">
    <source>
        <dbReference type="Proteomes" id="UP000230390"/>
    </source>
</evidence>
<evidence type="ECO:0000256" key="3">
    <source>
        <dbReference type="SAM" id="SignalP"/>
    </source>
</evidence>
<feature type="chain" id="PRO_5013661410" description="Glycine zipper 2TM domain-containing protein" evidence="3">
    <location>
        <begin position="30"/>
        <end position="358"/>
    </location>
</feature>
<evidence type="ECO:0000256" key="2">
    <source>
        <dbReference type="ARBA" id="ARBA00023136"/>
    </source>
</evidence>
<evidence type="ECO:0000259" key="4">
    <source>
        <dbReference type="Pfam" id="PF05433"/>
    </source>
</evidence>
<evidence type="ECO:0000256" key="1">
    <source>
        <dbReference type="ARBA" id="ARBA00004370"/>
    </source>
</evidence>
<dbReference type="PANTHER" id="PTHR35603:SF2">
    <property type="entry name" value="OUTER MEMBRANE LIPOPROTEIN"/>
    <property type="match status" value="1"/>
</dbReference>
<dbReference type="EMBL" id="PDOC01000012">
    <property type="protein sequence ID" value="PIL43673.1"/>
    <property type="molecule type" value="Genomic_DNA"/>
</dbReference>
<evidence type="ECO:0000313" key="5">
    <source>
        <dbReference type="EMBL" id="PIL43673.1"/>
    </source>
</evidence>
<feature type="signal peptide" evidence="3">
    <location>
        <begin position="1"/>
        <end position="29"/>
    </location>
</feature>
<keyword evidence="2" id="KW-0472">Membrane</keyword>
<comment type="caution">
    <text evidence="5">The sequence shown here is derived from an EMBL/GenBank/DDBJ whole genome shotgun (WGS) entry which is preliminary data.</text>
</comment>
<reference evidence="5 6" key="1">
    <citation type="submission" date="2017-10" db="EMBL/GenBank/DDBJ databases">
        <title>Massilia psychrophilum sp. nov., a novel purple-pigmented bacterium isolated from Tianshan glacier, Xinjiang Municipality, China.</title>
        <authorList>
            <person name="Wang H."/>
        </authorList>
    </citation>
    <scope>NUCLEOTIDE SEQUENCE [LARGE SCALE GENOMIC DNA]</scope>
    <source>
        <strain evidence="5 6">JCM 30074</strain>
    </source>
</reference>
<dbReference type="OrthoDB" id="549764at2"/>
<proteinExistence type="predicted"/>
<sequence>MKTKQKLLAGLVSVIPLLSMTLAAAPVQAQGYNPVIRGFNVDEVRRIVPGQELNFDVYGTPGGRVVLQIAGANRNLQLTETEPGQYEGTYTVGSRDRISATSAVTANLRVGNQVTSGVLSESLVRGGRYNGPRRGDLASLPRIERFDVRGTEDLRPGNDLDFMLRGTPGAKVDMTIAGTRGVFFLPEVRPGEYEGSYVIRRGDRIATNTPVTANMRINGRVATATLGKPLQLVSTVPQSAPRVVRYCSNCATVEAINVIEVNGEGNYLGTVGGGVVGALLGSQVGDGNGRTAAQIAGALGGAYVGRNIDRANAKQTRHFEVVIRFANGGTQTVQYANDPGMRVGEKVKINDGVLTRDN</sequence>
<comment type="subcellular location">
    <subcellularLocation>
        <location evidence="1">Membrane</location>
    </subcellularLocation>
</comment>
<dbReference type="Pfam" id="PF05433">
    <property type="entry name" value="Rick_17kDa_Anti"/>
    <property type="match status" value="1"/>
</dbReference>
<protein>
    <recommendedName>
        <fullName evidence="4">Glycine zipper 2TM domain-containing protein</fullName>
    </recommendedName>
</protein>
<dbReference type="RefSeq" id="WP_099790734.1">
    <property type="nucleotide sequence ID" value="NZ_JBHLYV010000099.1"/>
</dbReference>
<dbReference type="GO" id="GO:0019867">
    <property type="term" value="C:outer membrane"/>
    <property type="evidence" value="ECO:0007669"/>
    <property type="project" value="InterPro"/>
</dbReference>